<dbReference type="RefSeq" id="WP_160795690.1">
    <property type="nucleotide sequence ID" value="NZ_WRPA01000007.1"/>
</dbReference>
<dbReference type="SUPFAM" id="SSF53474">
    <property type="entry name" value="alpha/beta-Hydrolases"/>
    <property type="match status" value="1"/>
</dbReference>
<sequence>MSLTHKPNLLAFGTLVMATALLGGCNQSSKSDTKKEVASKVGTYASVDCSTFTKSQDLPKGASCGYLTVPEKHALKGQSASKTTMEIAVLKIPATKTEVKADPVVYLQGGPGYSAIDSLEDFTQSKAKYLWNDRDFYLVDQRGTGHAKPAYKCTEFNTVKGSIEQVKACKARLKAKGVDFSAYQSVQSAHDFIMLRKALKLDSWNLYGGSYGTRLAETIIREDSQGIRSVILDGVFPIEVNGLSDTPWATYATLDRIIANCDASTKCASEILKPMIESIIARLQNQGEDQAAIRFVNYIANLVGDARVVPLIQAIDKDLNIIIKDKDNEPDEDYFAPMALSVVCSEEYAFLNQTALVGRNDKNWSTTTTLTVDKVFHQGFDIDSCKAWDVAAADSIETQAVTSNLPILVVNGGNDPQTPPAWGELVVKNMPNAQLFTNPQGGHVQLTSENPYRNCIDGITMAFLAAPEQKIKTQCTSMIPVFKYN</sequence>
<evidence type="ECO:0000256" key="1">
    <source>
        <dbReference type="ARBA" id="ARBA00021843"/>
    </source>
</evidence>
<dbReference type="AlphaFoldDB" id="A0A6L7HXA4"/>
<gene>
    <name evidence="4" type="ORF">GNT65_09790</name>
</gene>
<dbReference type="InterPro" id="IPR000073">
    <property type="entry name" value="AB_hydrolase_1"/>
</dbReference>
<dbReference type="Gene3D" id="3.40.50.1820">
    <property type="entry name" value="alpha/beta hydrolase"/>
    <property type="match status" value="1"/>
</dbReference>
<evidence type="ECO:0000313" key="4">
    <source>
        <dbReference type="EMBL" id="MXR68957.1"/>
    </source>
</evidence>
<name>A0A6L7HXA4_9GAMM</name>
<dbReference type="PROSITE" id="PS51257">
    <property type="entry name" value="PROKAR_LIPOPROTEIN"/>
    <property type="match status" value="1"/>
</dbReference>
<reference evidence="4 5" key="1">
    <citation type="submission" date="2019-12" db="EMBL/GenBank/DDBJ databases">
        <title>Shewanella insulae sp. nov., isolated from a tidal flat.</title>
        <authorList>
            <person name="Yoon J.-H."/>
        </authorList>
    </citation>
    <scope>NUCLEOTIDE SEQUENCE [LARGE SCALE GENOMIC DNA]</scope>
    <source>
        <strain evidence="4 5">JBTF-M18</strain>
    </source>
</reference>
<evidence type="ECO:0000259" key="2">
    <source>
        <dbReference type="Pfam" id="PF00561"/>
    </source>
</evidence>
<dbReference type="GO" id="GO:0005737">
    <property type="term" value="C:cytoplasm"/>
    <property type="evidence" value="ECO:0007669"/>
    <property type="project" value="InterPro"/>
</dbReference>
<proteinExistence type="predicted"/>
<protein>
    <recommendedName>
        <fullName evidence="1">Proline iminopeptidase</fullName>
    </recommendedName>
</protein>
<dbReference type="Proteomes" id="UP000474778">
    <property type="component" value="Unassembled WGS sequence"/>
</dbReference>
<dbReference type="GO" id="GO:0006508">
    <property type="term" value="P:proteolysis"/>
    <property type="evidence" value="ECO:0007669"/>
    <property type="project" value="InterPro"/>
</dbReference>
<dbReference type="PANTHER" id="PTHR43722:SF1">
    <property type="entry name" value="PROLINE IMINOPEPTIDASE"/>
    <property type="match status" value="1"/>
</dbReference>
<keyword evidence="4" id="KW-0378">Hydrolase</keyword>
<evidence type="ECO:0000313" key="5">
    <source>
        <dbReference type="Proteomes" id="UP000474778"/>
    </source>
</evidence>
<evidence type="ECO:0000259" key="3">
    <source>
        <dbReference type="Pfam" id="PF08386"/>
    </source>
</evidence>
<dbReference type="PANTHER" id="PTHR43722">
    <property type="entry name" value="PROLINE IMINOPEPTIDASE"/>
    <property type="match status" value="1"/>
</dbReference>
<keyword evidence="5" id="KW-1185">Reference proteome</keyword>
<dbReference type="InterPro" id="IPR005944">
    <property type="entry name" value="Pro_iminopeptidase"/>
</dbReference>
<comment type="caution">
    <text evidence="4">The sequence shown here is derived from an EMBL/GenBank/DDBJ whole genome shotgun (WGS) entry which is preliminary data.</text>
</comment>
<dbReference type="InterPro" id="IPR013595">
    <property type="entry name" value="Pept_S33_TAP-like_C"/>
</dbReference>
<dbReference type="InterPro" id="IPR029058">
    <property type="entry name" value="AB_hydrolase_fold"/>
</dbReference>
<accession>A0A6L7HXA4</accession>
<dbReference type="Pfam" id="PF08386">
    <property type="entry name" value="Abhydrolase_4"/>
    <property type="match status" value="1"/>
</dbReference>
<dbReference type="Pfam" id="PF00561">
    <property type="entry name" value="Abhydrolase_1"/>
    <property type="match status" value="1"/>
</dbReference>
<organism evidence="4 5">
    <name type="scientific">Shewanella insulae</name>
    <dbReference type="NCBI Taxonomy" id="2681496"/>
    <lineage>
        <taxon>Bacteria</taxon>
        <taxon>Pseudomonadati</taxon>
        <taxon>Pseudomonadota</taxon>
        <taxon>Gammaproteobacteria</taxon>
        <taxon>Alteromonadales</taxon>
        <taxon>Shewanellaceae</taxon>
        <taxon>Shewanella</taxon>
    </lineage>
</organism>
<dbReference type="GO" id="GO:0004177">
    <property type="term" value="F:aminopeptidase activity"/>
    <property type="evidence" value="ECO:0007669"/>
    <property type="project" value="UniProtKB-EC"/>
</dbReference>
<dbReference type="EMBL" id="WRPA01000007">
    <property type="protein sequence ID" value="MXR68957.1"/>
    <property type="molecule type" value="Genomic_DNA"/>
</dbReference>
<feature type="domain" description="AB hydrolase-1" evidence="2">
    <location>
        <begin position="103"/>
        <end position="238"/>
    </location>
</feature>
<feature type="domain" description="Peptidase S33 tripeptidyl aminopeptidase-like C-terminal" evidence="3">
    <location>
        <begin position="384"/>
        <end position="469"/>
    </location>
</feature>